<feature type="transmembrane region" description="Helical" evidence="1">
    <location>
        <begin position="48"/>
        <end position="68"/>
    </location>
</feature>
<proteinExistence type="predicted"/>
<organism evidence="3 4">
    <name type="scientific">Erwinia pyri</name>
    <dbReference type="NCBI Taxonomy" id="3062598"/>
    <lineage>
        <taxon>Bacteria</taxon>
        <taxon>Pseudomonadati</taxon>
        <taxon>Pseudomonadota</taxon>
        <taxon>Gammaproteobacteria</taxon>
        <taxon>Enterobacterales</taxon>
        <taxon>Erwiniaceae</taxon>
        <taxon>Erwinia</taxon>
    </lineage>
</organism>
<feature type="transmembrane region" description="Helical" evidence="1">
    <location>
        <begin position="224"/>
        <end position="241"/>
    </location>
</feature>
<dbReference type="RefSeq" id="WP_306205409.1">
    <property type="nucleotide sequence ID" value="NZ_CP132353.1"/>
</dbReference>
<feature type="transmembrane region" description="Helical" evidence="1">
    <location>
        <begin position="247"/>
        <end position="266"/>
    </location>
</feature>
<feature type="transmembrane region" description="Helical" evidence="1">
    <location>
        <begin position="312"/>
        <end position="334"/>
    </location>
</feature>
<dbReference type="Pfam" id="PF01757">
    <property type="entry name" value="Acyl_transf_3"/>
    <property type="match status" value="1"/>
</dbReference>
<sequence>MKNNLLASTWLQAVACLLIVISNAESFVTQLNPVRISVLGGYGSSLGQLGVFLFFMTSGYLAASLHWNDFGEGKVMAFIKGRLVKIVPVYYLFTLITIVFWVIHPAWFPSTKVEPSDNLLSLIFIPSVYIKELDALTPVISAGWIFCYQMLFYMIFSAGLLLTRRSGLTFIFLSIIVLAAASITLQSENLWVQFYTNPVMLYFLSGVLCFALQPRLSTPWYHTGYSLLVVSFLAIVSILFMHGIAQLSVLTFSFFILTFFSFRFVSDSPASRVLTAVGLASYSIFVSHRLLMGALEKIVHALLPAENGQVTLSLALLLLVITSLTLGYLIYWLIERRASMILRVKAG</sequence>
<dbReference type="PANTHER" id="PTHR23028:SF53">
    <property type="entry name" value="ACYL_TRANSF_3 DOMAIN-CONTAINING PROTEIN"/>
    <property type="match status" value="1"/>
</dbReference>
<dbReference type="GO" id="GO:0000271">
    <property type="term" value="P:polysaccharide biosynthetic process"/>
    <property type="evidence" value="ECO:0007669"/>
    <property type="project" value="TreeGrafter"/>
</dbReference>
<dbReference type="GO" id="GO:0016020">
    <property type="term" value="C:membrane"/>
    <property type="evidence" value="ECO:0007669"/>
    <property type="project" value="TreeGrafter"/>
</dbReference>
<evidence type="ECO:0000259" key="2">
    <source>
        <dbReference type="Pfam" id="PF01757"/>
    </source>
</evidence>
<feature type="transmembrane region" description="Helical" evidence="1">
    <location>
        <begin position="168"/>
        <end position="185"/>
    </location>
</feature>
<keyword evidence="1" id="KW-0812">Transmembrane</keyword>
<name>A0AA50DIN6_9GAMM</name>
<keyword evidence="3" id="KW-0808">Transferase</keyword>
<dbReference type="AlphaFoldDB" id="A0AA50DIN6"/>
<keyword evidence="3" id="KW-0012">Acyltransferase</keyword>
<dbReference type="EC" id="2.3.-.-" evidence="3"/>
<feature type="transmembrane region" description="Helical" evidence="1">
    <location>
        <begin position="191"/>
        <end position="212"/>
    </location>
</feature>
<feature type="transmembrane region" description="Helical" evidence="1">
    <location>
        <begin position="89"/>
        <end position="108"/>
    </location>
</feature>
<feature type="domain" description="Acyltransferase 3" evidence="2">
    <location>
        <begin position="9"/>
        <end position="332"/>
    </location>
</feature>
<reference evidence="3 4" key="1">
    <citation type="submission" date="2023-07" db="EMBL/GenBank/DDBJ databases">
        <title>Pathogenic bacteria of pear tree diseases.</title>
        <authorList>
            <person name="Zhang Z."/>
            <person name="He L."/>
            <person name="Huang R."/>
        </authorList>
    </citation>
    <scope>NUCLEOTIDE SEQUENCE [LARGE SCALE GENOMIC DNA]</scope>
    <source>
        <strain evidence="3 4">DE2</strain>
    </source>
</reference>
<accession>A0AA50DIN6</accession>
<evidence type="ECO:0000313" key="3">
    <source>
        <dbReference type="EMBL" id="WLS76951.1"/>
    </source>
</evidence>
<evidence type="ECO:0000256" key="1">
    <source>
        <dbReference type="SAM" id="Phobius"/>
    </source>
</evidence>
<dbReference type="GO" id="GO:0016747">
    <property type="term" value="F:acyltransferase activity, transferring groups other than amino-acyl groups"/>
    <property type="evidence" value="ECO:0007669"/>
    <property type="project" value="InterPro"/>
</dbReference>
<feature type="transmembrane region" description="Helical" evidence="1">
    <location>
        <begin position="135"/>
        <end position="156"/>
    </location>
</feature>
<dbReference type="KEGG" id="epi:Q3V30_10590"/>
<keyword evidence="4" id="KW-1185">Reference proteome</keyword>
<dbReference type="PANTHER" id="PTHR23028">
    <property type="entry name" value="ACETYLTRANSFERASE"/>
    <property type="match status" value="1"/>
</dbReference>
<protein>
    <submittedName>
        <fullName evidence="3">Acyltransferase</fullName>
        <ecNumber evidence="3">2.3.-.-</ecNumber>
    </submittedName>
</protein>
<evidence type="ECO:0000313" key="4">
    <source>
        <dbReference type="Proteomes" id="UP001228139"/>
    </source>
</evidence>
<keyword evidence="1" id="KW-1133">Transmembrane helix</keyword>
<dbReference type="Proteomes" id="UP001228139">
    <property type="component" value="Chromosome"/>
</dbReference>
<dbReference type="EMBL" id="CP132353">
    <property type="protein sequence ID" value="WLS76951.1"/>
    <property type="molecule type" value="Genomic_DNA"/>
</dbReference>
<gene>
    <name evidence="3" type="ORF">Q3V30_10590</name>
</gene>
<dbReference type="InterPro" id="IPR002656">
    <property type="entry name" value="Acyl_transf_3_dom"/>
</dbReference>
<dbReference type="InterPro" id="IPR050879">
    <property type="entry name" value="Acyltransferase_3"/>
</dbReference>
<keyword evidence="1" id="KW-0472">Membrane</keyword>
<feature type="transmembrane region" description="Helical" evidence="1">
    <location>
        <begin position="273"/>
        <end position="292"/>
    </location>
</feature>